<gene>
    <name evidence="1" type="ORF">SAMN05443144_1148</name>
</gene>
<dbReference type="EMBL" id="FQUS01000014">
    <property type="protein sequence ID" value="SHF84381.1"/>
    <property type="molecule type" value="Genomic_DNA"/>
</dbReference>
<protein>
    <submittedName>
        <fullName evidence="1">Uncharacterized protein</fullName>
    </submittedName>
</protein>
<accession>A0A1M5EZI9</accession>
<dbReference type="Proteomes" id="UP000184041">
    <property type="component" value="Unassembled WGS sequence"/>
</dbReference>
<dbReference type="InterPro" id="IPR043144">
    <property type="entry name" value="Mal/L-sulf/L-lact_DH-like_ah"/>
</dbReference>
<dbReference type="Gene3D" id="1.10.1530.10">
    <property type="match status" value="1"/>
</dbReference>
<evidence type="ECO:0000313" key="2">
    <source>
        <dbReference type="Proteomes" id="UP000184041"/>
    </source>
</evidence>
<reference evidence="1 2" key="1">
    <citation type="submission" date="2016-11" db="EMBL/GenBank/DDBJ databases">
        <authorList>
            <person name="Jaros S."/>
            <person name="Januszkiewicz K."/>
            <person name="Wedrychowicz H."/>
        </authorList>
    </citation>
    <scope>NUCLEOTIDE SEQUENCE [LARGE SCALE GENOMIC DNA]</scope>
    <source>
        <strain evidence="1 2">DSM 21986</strain>
    </source>
</reference>
<proteinExistence type="predicted"/>
<keyword evidence="2" id="KW-1185">Reference proteome</keyword>
<dbReference type="AlphaFoldDB" id="A0A1M5EZI9"/>
<name>A0A1M5EZI9_9BACT</name>
<sequence length="50" mass="5852">MDQILIPGEQSHRKTQQCRSRGISVEEATRKELQRLCRKLRINFALQEVG</sequence>
<organism evidence="1 2">
    <name type="scientific">Fodinibius roseus</name>
    <dbReference type="NCBI Taxonomy" id="1194090"/>
    <lineage>
        <taxon>Bacteria</taxon>
        <taxon>Pseudomonadati</taxon>
        <taxon>Balneolota</taxon>
        <taxon>Balneolia</taxon>
        <taxon>Balneolales</taxon>
        <taxon>Balneolaceae</taxon>
        <taxon>Fodinibius</taxon>
    </lineage>
</organism>
<dbReference type="RefSeq" id="WP_170864388.1">
    <property type="nucleotide sequence ID" value="NZ_FQUS01000014.1"/>
</dbReference>
<evidence type="ECO:0000313" key="1">
    <source>
        <dbReference type="EMBL" id="SHF84381.1"/>
    </source>
</evidence>